<evidence type="ECO:0000313" key="3">
    <source>
        <dbReference type="EMBL" id="CAF5060841.1"/>
    </source>
</evidence>
<evidence type="ECO:0000313" key="4">
    <source>
        <dbReference type="Proteomes" id="UP000676336"/>
    </source>
</evidence>
<dbReference type="EMBL" id="CAJOBI010223150">
    <property type="protein sequence ID" value="CAF5046336.1"/>
    <property type="molecule type" value="Genomic_DNA"/>
</dbReference>
<evidence type="ECO:0000256" key="1">
    <source>
        <dbReference type="SAM" id="MobiDB-lite"/>
    </source>
</evidence>
<organism evidence="2 4">
    <name type="scientific">Rotaria magnacalcarata</name>
    <dbReference type="NCBI Taxonomy" id="392030"/>
    <lineage>
        <taxon>Eukaryota</taxon>
        <taxon>Metazoa</taxon>
        <taxon>Spiralia</taxon>
        <taxon>Gnathifera</taxon>
        <taxon>Rotifera</taxon>
        <taxon>Eurotatoria</taxon>
        <taxon>Bdelloidea</taxon>
        <taxon>Philodinida</taxon>
        <taxon>Philodinidae</taxon>
        <taxon>Rotaria</taxon>
    </lineage>
</organism>
<protein>
    <submittedName>
        <fullName evidence="2">Uncharacterized protein</fullName>
    </submittedName>
</protein>
<feature type="compositionally biased region" description="Acidic residues" evidence="1">
    <location>
        <begin position="13"/>
        <end position="41"/>
    </location>
</feature>
<name>A0A8S3DX60_9BILA</name>
<feature type="region of interest" description="Disordered" evidence="1">
    <location>
        <begin position="1"/>
        <end position="76"/>
    </location>
</feature>
<dbReference type="EMBL" id="CAJOBJ010233852">
    <property type="protein sequence ID" value="CAF5060841.1"/>
    <property type="molecule type" value="Genomic_DNA"/>
</dbReference>
<dbReference type="Proteomes" id="UP000676336">
    <property type="component" value="Unassembled WGS sequence"/>
</dbReference>
<evidence type="ECO:0000313" key="2">
    <source>
        <dbReference type="EMBL" id="CAF5046336.1"/>
    </source>
</evidence>
<dbReference type="AlphaFoldDB" id="A0A8S3DX60"/>
<proteinExistence type="predicted"/>
<feature type="compositionally biased region" description="Basic and acidic residues" evidence="1">
    <location>
        <begin position="45"/>
        <end position="76"/>
    </location>
</feature>
<feature type="non-terminal residue" evidence="2">
    <location>
        <position position="76"/>
    </location>
</feature>
<sequence length="76" mass="8711">SSKKRRPNGIVYSDEEKEDEDNKSENEEDENNDDDGDDDDSVYGFKDDASIDDTETQKSRRDAEEMESSDRLGVRS</sequence>
<reference evidence="2" key="1">
    <citation type="submission" date="2021-02" db="EMBL/GenBank/DDBJ databases">
        <authorList>
            <person name="Nowell W R."/>
        </authorList>
    </citation>
    <scope>NUCLEOTIDE SEQUENCE</scope>
</reference>
<comment type="caution">
    <text evidence="2">The sequence shown here is derived from an EMBL/GenBank/DDBJ whole genome shotgun (WGS) entry which is preliminary data.</text>
</comment>
<accession>A0A8S3DX60</accession>
<feature type="non-terminal residue" evidence="2">
    <location>
        <position position="1"/>
    </location>
</feature>
<gene>
    <name evidence="3" type="ORF">GIL414_LOCUS60511</name>
    <name evidence="2" type="ORF">SMN809_LOCUS58931</name>
</gene>
<dbReference type="Proteomes" id="UP000681720">
    <property type="component" value="Unassembled WGS sequence"/>
</dbReference>